<protein>
    <submittedName>
        <fullName evidence="1">Uncharacterized protein</fullName>
    </submittedName>
</protein>
<reference evidence="2" key="1">
    <citation type="journal article" date="2022" name="Mol. Ecol. Resour.">
        <title>The genomes of chicory, endive, great burdock and yacon provide insights into Asteraceae palaeo-polyploidization history and plant inulin production.</title>
        <authorList>
            <person name="Fan W."/>
            <person name="Wang S."/>
            <person name="Wang H."/>
            <person name="Wang A."/>
            <person name="Jiang F."/>
            <person name="Liu H."/>
            <person name="Zhao H."/>
            <person name="Xu D."/>
            <person name="Zhang Y."/>
        </authorList>
    </citation>
    <scope>NUCLEOTIDE SEQUENCE [LARGE SCALE GENOMIC DNA]</scope>
    <source>
        <strain evidence="2">cv. Punajuju</strain>
    </source>
</reference>
<name>A0ACB9CXV3_CICIN</name>
<sequence length="452" mass="50699">MMRKLLNFSRRQLHTIVSRDIIKPSSPTPSHLKTYNLSLFDQLAVNAYIPVVAFYPSSSIYKSSHDKTLDLKNSLSRTLNQYYPFAGKLAKSRPTTVDCSDDGVEFIEARNDCPLSDFLRHSEHEDFDKLFPHDLIWLKPSSKGHSHESGSTTPLFVQVNHFSCGGVAVAASLSHKIADASSCLNFYNHWATVTRSQHHEHDHDLSHINPVFIPYKTRNVNLPKNMPNRSQGDYLTRSVVFPNSKINELKAKVVSMTMEAGEPIMNPTRAECLTWLIHKCAVAAASKRNSGVFKPTGVCHAMNMRSNLVESLPETTVGNLYLVTEYPTVNESELTPSYIIGELRKRKKECRSITNAETALGMVADACSDHDAMFETAKRLDDYYIYSAITMFPTYGIDFGWGKPVKVTCGGVLKNFIIMMDTPSGDGIDVVMCLDRQDMKIIQNDPELLAFC</sequence>
<proteinExistence type="predicted"/>
<gene>
    <name evidence="1" type="ORF">L2E82_29524</name>
</gene>
<dbReference type="EMBL" id="CM042013">
    <property type="protein sequence ID" value="KAI3739129.1"/>
    <property type="molecule type" value="Genomic_DNA"/>
</dbReference>
<organism evidence="1 2">
    <name type="scientific">Cichorium intybus</name>
    <name type="common">Chicory</name>
    <dbReference type="NCBI Taxonomy" id="13427"/>
    <lineage>
        <taxon>Eukaryota</taxon>
        <taxon>Viridiplantae</taxon>
        <taxon>Streptophyta</taxon>
        <taxon>Embryophyta</taxon>
        <taxon>Tracheophyta</taxon>
        <taxon>Spermatophyta</taxon>
        <taxon>Magnoliopsida</taxon>
        <taxon>eudicotyledons</taxon>
        <taxon>Gunneridae</taxon>
        <taxon>Pentapetalae</taxon>
        <taxon>asterids</taxon>
        <taxon>campanulids</taxon>
        <taxon>Asterales</taxon>
        <taxon>Asteraceae</taxon>
        <taxon>Cichorioideae</taxon>
        <taxon>Cichorieae</taxon>
        <taxon>Cichoriinae</taxon>
        <taxon>Cichorium</taxon>
    </lineage>
</organism>
<dbReference type="Proteomes" id="UP001055811">
    <property type="component" value="Linkage Group LG05"/>
</dbReference>
<keyword evidence="2" id="KW-1185">Reference proteome</keyword>
<reference evidence="1 2" key="2">
    <citation type="journal article" date="2022" name="Mol. Ecol. Resour.">
        <title>The genomes of chicory, endive, great burdock and yacon provide insights into Asteraceae paleo-polyploidization history and plant inulin production.</title>
        <authorList>
            <person name="Fan W."/>
            <person name="Wang S."/>
            <person name="Wang H."/>
            <person name="Wang A."/>
            <person name="Jiang F."/>
            <person name="Liu H."/>
            <person name="Zhao H."/>
            <person name="Xu D."/>
            <person name="Zhang Y."/>
        </authorList>
    </citation>
    <scope>NUCLEOTIDE SEQUENCE [LARGE SCALE GENOMIC DNA]</scope>
    <source>
        <strain evidence="2">cv. Punajuju</strain>
        <tissue evidence="1">Leaves</tissue>
    </source>
</reference>
<evidence type="ECO:0000313" key="1">
    <source>
        <dbReference type="EMBL" id="KAI3739129.1"/>
    </source>
</evidence>
<evidence type="ECO:0000313" key="2">
    <source>
        <dbReference type="Proteomes" id="UP001055811"/>
    </source>
</evidence>
<accession>A0ACB9CXV3</accession>
<comment type="caution">
    <text evidence="1">The sequence shown here is derived from an EMBL/GenBank/DDBJ whole genome shotgun (WGS) entry which is preliminary data.</text>
</comment>